<feature type="transmembrane region" description="Helical" evidence="7">
    <location>
        <begin position="149"/>
        <end position="170"/>
    </location>
</feature>
<feature type="transmembrane region" description="Helical" evidence="7">
    <location>
        <begin position="450"/>
        <end position="470"/>
    </location>
</feature>
<sequence>MDFLFQIGYLLICNLIVGTGALALPKAFQSAGYVLSIVLLLVSAFTSYVSATFIIEAMGIANANEHRVMLRKEKSKNRVELESAFEITKRVEVASKYGVMFLSFIMTIYLFGDLAIYSTTVPNDSVKTNEARNTNPCYGTWPHWLNRIAVYRLSVVAFTLFVTPLVVIGVTRTKYMQVTTSACRWTAFTIMIILACMRFGKHGVNLSKAADMSGFGSLFGTTVYAFMCHHSLPSLVTPMKSKKGLCLWLILVYGVIFLFYLLLSLTGILAFKEVFDVYPLNFLHGENKGVGYQIINYFLALFPVFTLTSNYPIVANTLINNFTVLLDTVYELWFHKAKLPWSGRASVHPLEVQPKIDLTKSSDSDSDSVTVPHRNVVRYVVMAVIILVATTIALCTDNVLILSTVTGSYPGVGVQYIIPALLVIYGRKHSRDQLTTAVPGNVRSPFKQNLWPYIMFGWSLISIVMTTLNLCKVFDKI</sequence>
<keyword evidence="3 7" id="KW-1133">Transmembrane helix</keyword>
<evidence type="ECO:0000259" key="8">
    <source>
        <dbReference type="Pfam" id="PF01490"/>
    </source>
</evidence>
<feature type="transmembrane region" description="Helical" evidence="7">
    <location>
        <begin position="34"/>
        <end position="61"/>
    </location>
</feature>
<proteinExistence type="inferred from homology"/>
<evidence type="ECO:0000313" key="10">
    <source>
        <dbReference type="WBParaSite" id="SMUV_0000680101-mRNA-1"/>
    </source>
</evidence>
<dbReference type="Proteomes" id="UP000046393">
    <property type="component" value="Unplaced"/>
</dbReference>
<evidence type="ECO:0000256" key="2">
    <source>
        <dbReference type="ARBA" id="ARBA00022692"/>
    </source>
</evidence>
<evidence type="ECO:0000256" key="7">
    <source>
        <dbReference type="SAM" id="Phobius"/>
    </source>
</evidence>
<feature type="transmembrane region" description="Helical" evidence="7">
    <location>
        <begin position="97"/>
        <end position="117"/>
    </location>
</feature>
<dbReference type="PANTHER" id="PTHR16189">
    <property type="entry name" value="TRANSMEMBRANE PROTEIN 104-RELATED"/>
    <property type="match status" value="1"/>
</dbReference>
<reference evidence="10" key="1">
    <citation type="submission" date="2017-02" db="UniProtKB">
        <authorList>
            <consortium name="WormBaseParasite"/>
        </authorList>
    </citation>
    <scope>IDENTIFICATION</scope>
</reference>
<comment type="subcellular location">
    <subcellularLocation>
        <location evidence="1">Membrane</location>
        <topology evidence="1">Multi-pass membrane protein</topology>
    </subcellularLocation>
</comment>
<evidence type="ECO:0000256" key="3">
    <source>
        <dbReference type="ARBA" id="ARBA00022989"/>
    </source>
</evidence>
<keyword evidence="9" id="KW-1185">Reference proteome</keyword>
<dbReference type="PANTHER" id="PTHR16189:SF0">
    <property type="entry name" value="TRANSMEMBRANE PROTEIN 104"/>
    <property type="match status" value="1"/>
</dbReference>
<feature type="transmembrane region" description="Helical" evidence="7">
    <location>
        <begin position="212"/>
        <end position="232"/>
    </location>
</feature>
<dbReference type="InterPro" id="IPR013057">
    <property type="entry name" value="AA_transpt_TM"/>
</dbReference>
<dbReference type="AlphaFoldDB" id="A0A0N5AQ51"/>
<keyword evidence="2 7" id="KW-0812">Transmembrane</keyword>
<dbReference type="Pfam" id="PF01490">
    <property type="entry name" value="Aa_trans"/>
    <property type="match status" value="1"/>
</dbReference>
<dbReference type="GO" id="GO:0016020">
    <property type="term" value="C:membrane"/>
    <property type="evidence" value="ECO:0007669"/>
    <property type="project" value="UniProtKB-SubCell"/>
</dbReference>
<keyword evidence="4 7" id="KW-0472">Membrane</keyword>
<name>A0A0N5AQ51_9BILA</name>
<accession>A0A0N5AQ51</accession>
<evidence type="ECO:0000313" key="9">
    <source>
        <dbReference type="Proteomes" id="UP000046393"/>
    </source>
</evidence>
<feature type="domain" description="Amino acid transporter transmembrane" evidence="8">
    <location>
        <begin position="9"/>
        <end position="437"/>
    </location>
</feature>
<feature type="transmembrane region" description="Helical" evidence="7">
    <location>
        <begin position="182"/>
        <end position="200"/>
    </location>
</feature>
<evidence type="ECO:0000256" key="6">
    <source>
        <dbReference type="ARBA" id="ARBA00038166"/>
    </source>
</evidence>
<evidence type="ECO:0000256" key="4">
    <source>
        <dbReference type="ARBA" id="ARBA00023136"/>
    </source>
</evidence>
<evidence type="ECO:0000256" key="1">
    <source>
        <dbReference type="ARBA" id="ARBA00004141"/>
    </source>
</evidence>
<evidence type="ECO:0000256" key="5">
    <source>
        <dbReference type="ARBA" id="ARBA00023180"/>
    </source>
</evidence>
<feature type="transmembrane region" description="Helical" evidence="7">
    <location>
        <begin position="7"/>
        <end position="28"/>
    </location>
</feature>
<comment type="similarity">
    <text evidence="6">Belongs to the TMEM104 family.</text>
</comment>
<feature type="transmembrane region" description="Helical" evidence="7">
    <location>
        <begin position="376"/>
        <end position="394"/>
    </location>
</feature>
<protein>
    <submittedName>
        <fullName evidence="10">Aa_trans domain-containing protein</fullName>
    </submittedName>
</protein>
<feature type="transmembrane region" description="Helical" evidence="7">
    <location>
        <begin position="290"/>
        <end position="308"/>
    </location>
</feature>
<feature type="transmembrane region" description="Helical" evidence="7">
    <location>
        <begin position="244"/>
        <end position="270"/>
    </location>
</feature>
<organism evidence="9 10">
    <name type="scientific">Syphacia muris</name>
    <dbReference type="NCBI Taxonomy" id="451379"/>
    <lineage>
        <taxon>Eukaryota</taxon>
        <taxon>Metazoa</taxon>
        <taxon>Ecdysozoa</taxon>
        <taxon>Nematoda</taxon>
        <taxon>Chromadorea</taxon>
        <taxon>Rhabditida</taxon>
        <taxon>Spirurina</taxon>
        <taxon>Oxyuridomorpha</taxon>
        <taxon>Oxyuroidea</taxon>
        <taxon>Oxyuridae</taxon>
        <taxon>Syphacia</taxon>
    </lineage>
</organism>
<keyword evidence="5" id="KW-0325">Glycoprotein</keyword>
<dbReference type="WBParaSite" id="SMUV_0000680101-mRNA-1">
    <property type="protein sequence ID" value="SMUV_0000680101-mRNA-1"/>
    <property type="gene ID" value="SMUV_0000680101"/>
</dbReference>